<dbReference type="KEGG" id="vab:WPS_02780"/>
<accession>A0AAN1XVC7</accession>
<keyword evidence="1" id="KW-0472">Membrane</keyword>
<dbReference type="AlphaFoldDB" id="A0AAN1XVC7"/>
<keyword evidence="3" id="KW-1185">Reference proteome</keyword>
<dbReference type="RefSeq" id="WP_317996074.1">
    <property type="nucleotide sequence ID" value="NZ_AP025523.1"/>
</dbReference>
<sequence length="42" mass="4727">MRPKPYRTDRKWNGVAKAFTWVLLAIFVLTSVGVALVVVSVH</sequence>
<dbReference type="Proteomes" id="UP001317532">
    <property type="component" value="Chromosome"/>
</dbReference>
<gene>
    <name evidence="2" type="ORF">WPS_02780</name>
</gene>
<feature type="transmembrane region" description="Helical" evidence="1">
    <location>
        <begin position="21"/>
        <end position="41"/>
    </location>
</feature>
<name>A0AAN1XVC7_UNVUL</name>
<evidence type="ECO:0000313" key="2">
    <source>
        <dbReference type="EMBL" id="BDE05002.1"/>
    </source>
</evidence>
<proteinExistence type="predicted"/>
<keyword evidence="1" id="KW-1133">Transmembrane helix</keyword>
<keyword evidence="1" id="KW-0812">Transmembrane</keyword>
<reference evidence="2 3" key="1">
    <citation type="journal article" date="2022" name="ISME Commun">
        <title>Vulcanimicrobium alpinus gen. nov. sp. nov., the first cultivated representative of the candidate phylum 'Eremiobacterota', is a metabolically versatile aerobic anoxygenic phototroph.</title>
        <authorList>
            <person name="Yabe S."/>
            <person name="Muto K."/>
            <person name="Abe K."/>
            <person name="Yokota A."/>
            <person name="Staudigel H."/>
            <person name="Tebo B.M."/>
        </authorList>
    </citation>
    <scope>NUCLEOTIDE SEQUENCE [LARGE SCALE GENOMIC DNA]</scope>
    <source>
        <strain evidence="2 3">WC8-2</strain>
    </source>
</reference>
<dbReference type="EMBL" id="AP025523">
    <property type="protein sequence ID" value="BDE05002.1"/>
    <property type="molecule type" value="Genomic_DNA"/>
</dbReference>
<organism evidence="2 3">
    <name type="scientific">Vulcanimicrobium alpinum</name>
    <dbReference type="NCBI Taxonomy" id="3016050"/>
    <lineage>
        <taxon>Bacteria</taxon>
        <taxon>Bacillati</taxon>
        <taxon>Vulcanimicrobiota</taxon>
        <taxon>Vulcanimicrobiia</taxon>
        <taxon>Vulcanimicrobiales</taxon>
        <taxon>Vulcanimicrobiaceae</taxon>
        <taxon>Vulcanimicrobium</taxon>
    </lineage>
</organism>
<evidence type="ECO:0000313" key="3">
    <source>
        <dbReference type="Proteomes" id="UP001317532"/>
    </source>
</evidence>
<evidence type="ECO:0000256" key="1">
    <source>
        <dbReference type="SAM" id="Phobius"/>
    </source>
</evidence>
<protein>
    <submittedName>
        <fullName evidence="2">Uncharacterized protein</fullName>
    </submittedName>
</protein>